<evidence type="ECO:0000256" key="2">
    <source>
        <dbReference type="SAM" id="MobiDB-lite"/>
    </source>
</evidence>
<dbReference type="GO" id="GO:0016705">
    <property type="term" value="F:oxidoreductase activity, acting on paired donors, with incorporation or reduction of molecular oxygen"/>
    <property type="evidence" value="ECO:0007669"/>
    <property type="project" value="InterPro"/>
</dbReference>
<evidence type="ECO:0000256" key="1">
    <source>
        <dbReference type="ARBA" id="ARBA00023002"/>
    </source>
</evidence>
<dbReference type="PANTHER" id="PTHR43244:SF1">
    <property type="entry name" value="5,10-METHYLENETETRAHYDROMETHANOPTERIN REDUCTASE"/>
    <property type="match status" value="1"/>
</dbReference>
<dbReference type="InterPro" id="IPR011251">
    <property type="entry name" value="Luciferase-like_dom"/>
</dbReference>
<organism evidence="4 5">
    <name type="scientific">Streptomyces sparsogenes DSM 40356</name>
    <dbReference type="NCBI Taxonomy" id="1331668"/>
    <lineage>
        <taxon>Bacteria</taxon>
        <taxon>Bacillati</taxon>
        <taxon>Actinomycetota</taxon>
        <taxon>Actinomycetes</taxon>
        <taxon>Kitasatosporales</taxon>
        <taxon>Streptomycetaceae</taxon>
        <taxon>Streptomyces</taxon>
    </lineage>
</organism>
<dbReference type="PANTHER" id="PTHR43244">
    <property type="match status" value="1"/>
</dbReference>
<feature type="region of interest" description="Disordered" evidence="2">
    <location>
        <begin position="1"/>
        <end position="28"/>
    </location>
</feature>
<dbReference type="InterPro" id="IPR050564">
    <property type="entry name" value="F420-G6PD/mer"/>
</dbReference>
<dbReference type="SUPFAM" id="SSF51679">
    <property type="entry name" value="Bacterial luciferase-like"/>
    <property type="match status" value="1"/>
</dbReference>
<dbReference type="Gene3D" id="3.20.20.30">
    <property type="entry name" value="Luciferase-like domain"/>
    <property type="match status" value="1"/>
</dbReference>
<dbReference type="AlphaFoldDB" id="A0A1R1SNH1"/>
<comment type="caution">
    <text evidence="4">The sequence shown here is derived from an EMBL/GenBank/DDBJ whole genome shotgun (WGS) entry which is preliminary data.</text>
</comment>
<keyword evidence="1" id="KW-0560">Oxidoreductase</keyword>
<keyword evidence="5" id="KW-1185">Reference proteome</keyword>
<dbReference type="Pfam" id="PF00296">
    <property type="entry name" value="Bac_luciferase"/>
    <property type="match status" value="1"/>
</dbReference>
<dbReference type="Proteomes" id="UP000186168">
    <property type="component" value="Unassembled WGS sequence"/>
</dbReference>
<dbReference type="STRING" id="67365.GCA_001704635_07242"/>
<evidence type="ECO:0000259" key="3">
    <source>
        <dbReference type="Pfam" id="PF00296"/>
    </source>
</evidence>
<reference evidence="4 5" key="1">
    <citation type="submission" date="2013-05" db="EMBL/GenBank/DDBJ databases">
        <title>Genome sequence of Streptomyces sparsogenes DSM 40356.</title>
        <authorList>
            <person name="Coyne S."/>
            <person name="Seebeck F.P."/>
        </authorList>
    </citation>
    <scope>NUCLEOTIDE SEQUENCE [LARGE SCALE GENOMIC DNA]</scope>
    <source>
        <strain evidence="4 5">DSM 40356</strain>
    </source>
</reference>
<feature type="domain" description="Luciferase-like" evidence="3">
    <location>
        <begin position="39"/>
        <end position="301"/>
    </location>
</feature>
<evidence type="ECO:0000313" key="5">
    <source>
        <dbReference type="Proteomes" id="UP000186168"/>
    </source>
</evidence>
<sequence>MTNELVNEPVNEPVNAPVNDSVTDDTAPRRRVGVMFDRDRRPEELAGYARAVEEAGADDLWVVEDLGWAGSIGSAALALAATERLRVGIGIAPAPLRNPALLAMELATLARVFPGRLVAGVGHGAQPWMAQVGAASPTPLALLEETITVVRGLLRGETTTFDGRTVHIDGVRLVHPPAEAPPVVSGVVRPRSLELSGRVADGTVMAEGQGPEAVAAALGHIGKGRAAAGAARAHELIVFTHLCVADDPRHIATATAPVRDEYSGWLGVPRDEVFLAAGDAATAAGRVRELWEAGAETVVLRPVGEEPLAQVRAALAVLER</sequence>
<proteinExistence type="predicted"/>
<accession>A0A1R1SNH1</accession>
<dbReference type="EMBL" id="ASQP01000133">
    <property type="protein sequence ID" value="OMI39772.1"/>
    <property type="molecule type" value="Genomic_DNA"/>
</dbReference>
<dbReference type="InterPro" id="IPR036661">
    <property type="entry name" value="Luciferase-like_sf"/>
</dbReference>
<gene>
    <name evidence="4" type="ORF">SPAR_09161</name>
</gene>
<name>A0A1R1SNH1_9ACTN</name>
<evidence type="ECO:0000313" key="4">
    <source>
        <dbReference type="EMBL" id="OMI39772.1"/>
    </source>
</evidence>
<protein>
    <submittedName>
        <fullName evidence="4">Putative oxidoreductase</fullName>
    </submittedName>
</protein>